<protein>
    <submittedName>
        <fullName evidence="5">LptA/OstA family protein</fullName>
    </submittedName>
</protein>
<sequence>MIRQSQDRTGLAFRARRLAQVAAAAMLVAAPGAALLGVAVSSAVFLAIAAPSAACAQTSNVPNALQGFAKNRDQPVRINADSLEVRDKDKVAVFSGNVLVTQGDTTLRSKDLMVYYEGSVAPQAGGQPAGEQATGVDPSQKGQIRKLEAVGGVVVKTKEQTATGDSGVFEMKTNTVTLVGKPVVLTQGPNVIRGQKLVVDLVSGVSKFEGGRVESLIVPGSLKQDTLPKPADQGGQAPRR</sequence>
<proteinExistence type="predicted"/>
<evidence type="ECO:0000256" key="2">
    <source>
        <dbReference type="SAM" id="MobiDB-lite"/>
    </source>
</evidence>
<keyword evidence="3" id="KW-1133">Transmembrane helix</keyword>
<feature type="domain" description="Organic solvent tolerance-like N-terminal" evidence="4">
    <location>
        <begin position="78"/>
        <end position="204"/>
    </location>
</feature>
<name>A0ABW6ZXR0_9HYPH</name>
<dbReference type="InterPro" id="IPR005653">
    <property type="entry name" value="OstA-like_N"/>
</dbReference>
<dbReference type="Proteomes" id="UP001604002">
    <property type="component" value="Unassembled WGS sequence"/>
</dbReference>
<dbReference type="Pfam" id="PF03968">
    <property type="entry name" value="LptD_N"/>
    <property type="match status" value="1"/>
</dbReference>
<dbReference type="InterPro" id="IPR052037">
    <property type="entry name" value="LPS_export_LptA"/>
</dbReference>
<organism evidence="5 6">
    <name type="scientific">Xanthobacter oligotrophicus</name>
    <dbReference type="NCBI Taxonomy" id="2607286"/>
    <lineage>
        <taxon>Bacteria</taxon>
        <taxon>Pseudomonadati</taxon>
        <taxon>Pseudomonadota</taxon>
        <taxon>Alphaproteobacteria</taxon>
        <taxon>Hyphomicrobiales</taxon>
        <taxon>Xanthobacteraceae</taxon>
        <taxon>Xanthobacter</taxon>
    </lineage>
</organism>
<keyword evidence="3" id="KW-0812">Transmembrane</keyword>
<evidence type="ECO:0000256" key="3">
    <source>
        <dbReference type="SAM" id="Phobius"/>
    </source>
</evidence>
<evidence type="ECO:0000259" key="4">
    <source>
        <dbReference type="Pfam" id="PF03968"/>
    </source>
</evidence>
<keyword evidence="6" id="KW-1185">Reference proteome</keyword>
<dbReference type="Gene3D" id="2.60.450.10">
    <property type="entry name" value="Lipopolysaccharide (LPS) transport protein A like domain"/>
    <property type="match status" value="1"/>
</dbReference>
<reference evidence="5 6" key="1">
    <citation type="submission" date="2024-02" db="EMBL/GenBank/DDBJ databases">
        <title>Expansion and revision of Xanthobacter and proposal of Roseixanthobacter gen. nov.</title>
        <authorList>
            <person name="Soltysiak M.P.M."/>
            <person name="Jalihal A."/>
            <person name="Ory A."/>
            <person name="Chrisophersen C."/>
            <person name="Lee A.D."/>
            <person name="Boulton J."/>
            <person name="Springer M."/>
        </authorList>
    </citation>
    <scope>NUCLEOTIDE SEQUENCE [LARGE SCALE GENOMIC DNA]</scope>
    <source>
        <strain evidence="5 6">23A</strain>
    </source>
</reference>
<dbReference type="PANTHER" id="PTHR36504">
    <property type="entry name" value="LIPOPOLYSACCHARIDE EXPORT SYSTEM PROTEIN LPTA"/>
    <property type="match status" value="1"/>
</dbReference>
<dbReference type="PANTHER" id="PTHR36504:SF1">
    <property type="entry name" value="LIPOPOLYSACCHARIDE EXPORT SYSTEM PROTEIN LPTA"/>
    <property type="match status" value="1"/>
</dbReference>
<evidence type="ECO:0000313" key="6">
    <source>
        <dbReference type="Proteomes" id="UP001604002"/>
    </source>
</evidence>
<evidence type="ECO:0000313" key="5">
    <source>
        <dbReference type="EMBL" id="MFG1373418.1"/>
    </source>
</evidence>
<feature type="region of interest" description="Disordered" evidence="2">
    <location>
        <begin position="221"/>
        <end position="240"/>
    </location>
</feature>
<keyword evidence="1" id="KW-0732">Signal</keyword>
<keyword evidence="3" id="KW-0472">Membrane</keyword>
<dbReference type="EMBL" id="JBAFVH010000008">
    <property type="protein sequence ID" value="MFG1373418.1"/>
    <property type="molecule type" value="Genomic_DNA"/>
</dbReference>
<dbReference type="RefSeq" id="WP_393993194.1">
    <property type="nucleotide sequence ID" value="NZ_JBAFVH010000008.1"/>
</dbReference>
<feature type="transmembrane region" description="Helical" evidence="3">
    <location>
        <begin position="21"/>
        <end position="50"/>
    </location>
</feature>
<gene>
    <name evidence="5" type="ORF">V5F32_14690</name>
</gene>
<accession>A0ABW6ZXR0</accession>
<evidence type="ECO:0000256" key="1">
    <source>
        <dbReference type="ARBA" id="ARBA00022729"/>
    </source>
</evidence>
<comment type="caution">
    <text evidence="5">The sequence shown here is derived from an EMBL/GenBank/DDBJ whole genome shotgun (WGS) entry which is preliminary data.</text>
</comment>